<name>A0A538SPX9_UNCEI</name>
<accession>A0A538SPX9</accession>
<evidence type="ECO:0000313" key="4">
    <source>
        <dbReference type="Proteomes" id="UP000319829"/>
    </source>
</evidence>
<reference evidence="3 4" key="1">
    <citation type="journal article" date="2019" name="Nat. Microbiol.">
        <title>Mediterranean grassland soil C-N compound turnover is dependent on rainfall and depth, and is mediated by genomically divergent microorganisms.</title>
        <authorList>
            <person name="Diamond S."/>
            <person name="Andeer P.F."/>
            <person name="Li Z."/>
            <person name="Crits-Christoph A."/>
            <person name="Burstein D."/>
            <person name="Anantharaman K."/>
            <person name="Lane K.R."/>
            <person name="Thomas B.C."/>
            <person name="Pan C."/>
            <person name="Northen T.R."/>
            <person name="Banfield J.F."/>
        </authorList>
    </citation>
    <scope>NUCLEOTIDE SEQUENCE [LARGE SCALE GENOMIC DNA]</scope>
    <source>
        <strain evidence="3">WS_4</strain>
    </source>
</reference>
<dbReference type="Pfam" id="PF00535">
    <property type="entry name" value="Glycos_transf_2"/>
    <property type="match status" value="1"/>
</dbReference>
<dbReference type="GO" id="GO:0016740">
    <property type="term" value="F:transferase activity"/>
    <property type="evidence" value="ECO:0007669"/>
    <property type="project" value="UniProtKB-KW"/>
</dbReference>
<feature type="transmembrane region" description="Helical" evidence="1">
    <location>
        <begin position="275"/>
        <end position="296"/>
    </location>
</feature>
<proteinExistence type="predicted"/>
<sequence>MEPVTVIATVRNEAASIGALLDSILSGTRLPDEIVVADGGSTDRTLELLRSRAAADPRIHAVSAPGNRSIGRNAAVRASRSPIIACTDGGVQVEPEWLERITQPFDADPGTDVVAGFYSPVGTTWFERAAGVISAPRVEEIDPARFLPSTRSIAFRRSAWERVHGFDESLAHNEDTPFALALKRSGARFHFEPSARVRWRPRGDVRSFFRQHRRFGFGDGESRVQGWFYATLAAKYVLGATLFLAGFPFRAAWWLLGLGVLLFAAGQARRGAGRVGILVSALVVPPLKVVYDVAYLSGYVRGRLKPRPPG</sequence>
<feature type="domain" description="Glycosyltransferase 2-like" evidence="2">
    <location>
        <begin position="5"/>
        <end position="130"/>
    </location>
</feature>
<evidence type="ECO:0000259" key="2">
    <source>
        <dbReference type="Pfam" id="PF00535"/>
    </source>
</evidence>
<comment type="caution">
    <text evidence="3">The sequence shown here is derived from an EMBL/GenBank/DDBJ whole genome shotgun (WGS) entry which is preliminary data.</text>
</comment>
<organism evidence="3 4">
    <name type="scientific">Eiseniibacteriota bacterium</name>
    <dbReference type="NCBI Taxonomy" id="2212470"/>
    <lineage>
        <taxon>Bacteria</taxon>
        <taxon>Candidatus Eiseniibacteriota</taxon>
    </lineage>
</organism>
<dbReference type="InterPro" id="IPR001173">
    <property type="entry name" value="Glyco_trans_2-like"/>
</dbReference>
<keyword evidence="3" id="KW-0808">Transferase</keyword>
<keyword evidence="1" id="KW-0472">Membrane</keyword>
<feature type="transmembrane region" description="Helical" evidence="1">
    <location>
        <begin position="251"/>
        <end position="268"/>
    </location>
</feature>
<protein>
    <submittedName>
        <fullName evidence="3">Glycosyltransferase</fullName>
    </submittedName>
</protein>
<dbReference type="InterPro" id="IPR050834">
    <property type="entry name" value="Glycosyltransf_2"/>
</dbReference>
<keyword evidence="1" id="KW-0812">Transmembrane</keyword>
<dbReference type="InterPro" id="IPR029044">
    <property type="entry name" value="Nucleotide-diphossugar_trans"/>
</dbReference>
<evidence type="ECO:0000256" key="1">
    <source>
        <dbReference type="SAM" id="Phobius"/>
    </source>
</evidence>
<keyword evidence="1" id="KW-1133">Transmembrane helix</keyword>
<dbReference type="PANTHER" id="PTHR43685:SF3">
    <property type="entry name" value="SLR2126 PROTEIN"/>
    <property type="match status" value="1"/>
</dbReference>
<gene>
    <name evidence="3" type="ORF">E6K74_09435</name>
</gene>
<dbReference type="SUPFAM" id="SSF53448">
    <property type="entry name" value="Nucleotide-diphospho-sugar transferases"/>
    <property type="match status" value="1"/>
</dbReference>
<dbReference type="EMBL" id="VBOU01000086">
    <property type="protein sequence ID" value="TMQ53420.1"/>
    <property type="molecule type" value="Genomic_DNA"/>
</dbReference>
<dbReference type="PANTHER" id="PTHR43685">
    <property type="entry name" value="GLYCOSYLTRANSFERASE"/>
    <property type="match status" value="1"/>
</dbReference>
<dbReference type="Proteomes" id="UP000319829">
    <property type="component" value="Unassembled WGS sequence"/>
</dbReference>
<dbReference type="Gene3D" id="3.90.550.10">
    <property type="entry name" value="Spore Coat Polysaccharide Biosynthesis Protein SpsA, Chain A"/>
    <property type="match status" value="1"/>
</dbReference>
<dbReference type="AlphaFoldDB" id="A0A538SPX9"/>
<evidence type="ECO:0000313" key="3">
    <source>
        <dbReference type="EMBL" id="TMQ53420.1"/>
    </source>
</evidence>